<reference evidence="6 7" key="1">
    <citation type="journal article" date="2016" name="Nat. Commun.">
        <title>Extremotolerant tardigrade genome and improved radiotolerance of human cultured cells by tardigrade-unique protein.</title>
        <authorList>
            <person name="Hashimoto T."/>
            <person name="Horikawa D.D."/>
            <person name="Saito Y."/>
            <person name="Kuwahara H."/>
            <person name="Kozuka-Hata H."/>
            <person name="Shin-I T."/>
            <person name="Minakuchi Y."/>
            <person name="Ohishi K."/>
            <person name="Motoyama A."/>
            <person name="Aizu T."/>
            <person name="Enomoto A."/>
            <person name="Kondo K."/>
            <person name="Tanaka S."/>
            <person name="Hara Y."/>
            <person name="Koshikawa S."/>
            <person name="Sagara H."/>
            <person name="Miura T."/>
            <person name="Yokobori S."/>
            <person name="Miyagawa K."/>
            <person name="Suzuki Y."/>
            <person name="Kubo T."/>
            <person name="Oyama M."/>
            <person name="Kohara Y."/>
            <person name="Fujiyama A."/>
            <person name="Arakawa K."/>
            <person name="Katayama T."/>
            <person name="Toyoda A."/>
            <person name="Kunieda T."/>
        </authorList>
    </citation>
    <scope>NUCLEOTIDE SEQUENCE [LARGE SCALE GENOMIC DNA]</scope>
    <source>
        <strain evidence="6 7">YOKOZUNA-1</strain>
    </source>
</reference>
<dbReference type="SUPFAM" id="SSF46774">
    <property type="entry name" value="ARID-like"/>
    <property type="match status" value="1"/>
</dbReference>
<feature type="compositionally biased region" description="Low complexity" evidence="4">
    <location>
        <begin position="158"/>
        <end position="174"/>
    </location>
</feature>
<dbReference type="GO" id="GO:0003677">
    <property type="term" value="F:DNA binding"/>
    <property type="evidence" value="ECO:0007669"/>
    <property type="project" value="InterPro"/>
</dbReference>
<feature type="compositionally biased region" description="Low complexity" evidence="4">
    <location>
        <begin position="36"/>
        <end position="46"/>
    </location>
</feature>
<evidence type="ECO:0000313" key="7">
    <source>
        <dbReference type="Proteomes" id="UP000186922"/>
    </source>
</evidence>
<dbReference type="SMART" id="SM00501">
    <property type="entry name" value="BRIGHT"/>
    <property type="match status" value="1"/>
</dbReference>
<feature type="compositionally biased region" description="Low complexity" evidence="4">
    <location>
        <begin position="210"/>
        <end position="223"/>
    </location>
</feature>
<name>A0A1D1VHP4_RAMVA</name>
<comment type="caution">
    <text evidence="6">The sequence shown here is derived from an EMBL/GenBank/DDBJ whole genome shotgun (WGS) entry which is preliminary data.</text>
</comment>
<feature type="compositionally biased region" description="Low complexity" evidence="4">
    <location>
        <begin position="706"/>
        <end position="718"/>
    </location>
</feature>
<evidence type="ECO:0000256" key="4">
    <source>
        <dbReference type="SAM" id="MobiDB-lite"/>
    </source>
</evidence>
<keyword evidence="2" id="KW-0597">Phosphoprotein</keyword>
<keyword evidence="7" id="KW-1185">Reference proteome</keyword>
<evidence type="ECO:0000256" key="1">
    <source>
        <dbReference type="ARBA" id="ARBA00004123"/>
    </source>
</evidence>
<feature type="compositionally biased region" description="Low complexity" evidence="4">
    <location>
        <begin position="536"/>
        <end position="551"/>
    </location>
</feature>
<feature type="region of interest" description="Disordered" evidence="4">
    <location>
        <begin position="104"/>
        <end position="355"/>
    </location>
</feature>
<feature type="compositionally biased region" description="Low complexity" evidence="4">
    <location>
        <begin position="565"/>
        <end position="578"/>
    </location>
</feature>
<dbReference type="Pfam" id="PF01388">
    <property type="entry name" value="ARID"/>
    <property type="match status" value="1"/>
</dbReference>
<feature type="domain" description="ARID" evidence="5">
    <location>
        <begin position="368"/>
        <end position="460"/>
    </location>
</feature>
<dbReference type="InterPro" id="IPR033388">
    <property type="entry name" value="BAF250_C"/>
</dbReference>
<dbReference type="SMART" id="SM01014">
    <property type="entry name" value="ARID"/>
    <property type="match status" value="1"/>
</dbReference>
<feature type="compositionally biased region" description="Pro residues" evidence="4">
    <location>
        <begin position="128"/>
        <end position="142"/>
    </location>
</feature>
<dbReference type="GO" id="GO:0035060">
    <property type="term" value="C:brahma complex"/>
    <property type="evidence" value="ECO:0007669"/>
    <property type="project" value="InterPro"/>
</dbReference>
<gene>
    <name evidence="6" type="primary">RvY_11288-1</name>
    <name evidence="6" type="synonym">RvY_11288.1</name>
    <name evidence="6" type="ORF">RvY_11288</name>
</gene>
<dbReference type="GO" id="GO:0006338">
    <property type="term" value="P:chromatin remodeling"/>
    <property type="evidence" value="ECO:0007669"/>
    <property type="project" value="InterPro"/>
</dbReference>
<evidence type="ECO:0000313" key="6">
    <source>
        <dbReference type="EMBL" id="GAV00441.1"/>
    </source>
</evidence>
<dbReference type="Gene3D" id="1.10.150.60">
    <property type="entry name" value="ARID DNA-binding domain"/>
    <property type="match status" value="1"/>
</dbReference>
<feature type="region of interest" description="Disordered" evidence="4">
    <location>
        <begin position="738"/>
        <end position="797"/>
    </location>
</feature>
<accession>A0A1D1VHP4</accession>
<dbReference type="GO" id="GO:0006357">
    <property type="term" value="P:regulation of transcription by RNA polymerase II"/>
    <property type="evidence" value="ECO:0007669"/>
    <property type="project" value="TreeGrafter"/>
</dbReference>
<organism evidence="6 7">
    <name type="scientific">Ramazzottius varieornatus</name>
    <name type="common">Water bear</name>
    <name type="synonym">Tardigrade</name>
    <dbReference type="NCBI Taxonomy" id="947166"/>
    <lineage>
        <taxon>Eukaryota</taxon>
        <taxon>Metazoa</taxon>
        <taxon>Ecdysozoa</taxon>
        <taxon>Tardigrada</taxon>
        <taxon>Eutardigrada</taxon>
        <taxon>Parachela</taxon>
        <taxon>Hypsibioidea</taxon>
        <taxon>Ramazzottiidae</taxon>
        <taxon>Ramazzottius</taxon>
    </lineage>
</organism>
<dbReference type="PROSITE" id="PS51011">
    <property type="entry name" value="ARID"/>
    <property type="match status" value="1"/>
</dbReference>
<feature type="compositionally biased region" description="Polar residues" evidence="4">
    <location>
        <begin position="8"/>
        <end position="26"/>
    </location>
</feature>
<evidence type="ECO:0000259" key="5">
    <source>
        <dbReference type="PROSITE" id="PS51011"/>
    </source>
</evidence>
<dbReference type="GO" id="GO:0071565">
    <property type="term" value="C:nBAF complex"/>
    <property type="evidence" value="ECO:0007669"/>
    <property type="project" value="TreeGrafter"/>
</dbReference>
<comment type="subcellular location">
    <subcellularLocation>
        <location evidence="1">Nucleus</location>
    </subcellularLocation>
</comment>
<proteinExistence type="predicted"/>
<dbReference type="PANTHER" id="PTHR12656:SF5">
    <property type="entry name" value="TRITHORAX GROUP PROTEIN OSA"/>
    <property type="match status" value="1"/>
</dbReference>
<dbReference type="GO" id="GO:0031491">
    <property type="term" value="F:nucleosome binding"/>
    <property type="evidence" value="ECO:0007669"/>
    <property type="project" value="TreeGrafter"/>
</dbReference>
<dbReference type="EMBL" id="BDGG01000006">
    <property type="protein sequence ID" value="GAV00441.1"/>
    <property type="molecule type" value="Genomic_DNA"/>
</dbReference>
<feature type="compositionally biased region" description="Low complexity" evidence="4">
    <location>
        <begin position="270"/>
        <end position="285"/>
    </location>
</feature>
<feature type="region of interest" description="Disordered" evidence="4">
    <location>
        <begin position="474"/>
        <end position="720"/>
    </location>
</feature>
<protein>
    <recommendedName>
        <fullName evidence="5">ARID domain-containing protein</fullName>
    </recommendedName>
</protein>
<sequence length="1358" mass="147841">MDGDQSGGYPSSSRPPQSTLNHLLSTPSSYGPPPGQYYQYGMPGPMAGMFNPGMPTRPDGMPMQAMQQQQQQPPGQNMMDMQSQHMDPWMQNYAGFNPNMSSYAPTNPMQLPAGLPQSNQAMKVPGMPSMPPQDIPPPSTPEPKPKPKKSRKKKESPAETAPASPSPSSSMSAPQNMPDMPLAETPVTTPRKRNRSKKPKVESSPSIEDSSAAFPPSSTFPSPQQAGQHGFGSNAAGGNWPEGMGPPWSLQQASQGTDMPTQMLADPHSHLSSPSHSQHSSSSSQNLFVAGQQSREFAFPAESLPSTPSPTKPKKSKSKAKVPPSPAPGEGEDSSDGHAWTKPETSSHGSGSKSAAEKLGQLYEMGSEPDRKLFLDQLIQNCEEIKTPMLNVPVISKTTLDLYKLYHNVKNRGGYIEVHRTKGWKEIAAQLGITSPNPNTAYTLKKQYIKFVLPYEARYDQGGVEPSSIIEAAEAAPPVKPPGRNRTNEAKNKRPRSSVNSVKDQMDGLDGMPSGAQTAFMQQQQQPGPMQGGPYGQMRPGQGQPGMMPGPGEMGGPQGPGGMYWGPQGQMMQGPSMGQDGGPGDDPYAAQMRFQQQQQQMQQMQAQQQQQQAQQHHQQQNDLLQPRHPQQSIQNRGAGDVMQASYVGGTRGFTDNGPPEISAGGGGVADERQGNLSAQFMPQQPAQQSPAQSQQGLIGQQDNRHASSSFNSGAGPSSHHQANVANMAMAHNGNMHHAGQRMMFSPGKDGRPMPSQMNPGPIGSMVPPGHAGHPQTRFPPPHPSAQQQQQQQQQQQPLMPMLPAAALQPLAPPIPQQPEFNFPPDSVEATEIQMRNRLRYTIRDFGGTNVEIRKLFMRLKSGLLAESGWAIEMLNIYTCDDHTANYFILSNLPTGFLDTVVDWLEVAVGRLLLDSSSESAVGQKCRRCSLNESSGNEADGQNSVSICPTCSHLQTHPRFPQNTLNKNHNDSDTMESPSKKMKIVDDGSEGPFFFNLRSETQETIARKSVAISTSVRNLAAIPGNEAIMAKHQRLLWLIGQFITFNHTHPEEDSVEVVRSPSGDKENDGGTEVGHLEEDESELVMSARTEEVAQKRVVGCKGTQVSPWWTDTVEHVRENLMVTLANIAGHLDLSDSEEAVCRPLLEGLIHWTVCPSSAAQDTLPTVLSQHLAGDLSARCLALEALSKMTVHDANMDLLIATPTGKVLCELVHNLIQLLPITHPWTATSQLNREFALVILAGLVGCEEKMVNILAEHPFGVEYLTMVMEEFSRMAKHGGKFEDGRYESPMPTQHSMLSIMMLRKIVEILVAVAETAKGAVRKYQMRLWTLITDCRLPDPVAVAGLTKIMHLQSLSENHVI</sequence>
<dbReference type="PANTHER" id="PTHR12656">
    <property type="entry name" value="BRG-1 ASSOCIATED FACTOR 250 BAF250"/>
    <property type="match status" value="1"/>
</dbReference>
<feature type="compositionally biased region" description="Low complexity" evidence="4">
    <location>
        <begin position="595"/>
        <end position="620"/>
    </location>
</feature>
<feature type="compositionally biased region" description="Polar residues" evidence="4">
    <location>
        <begin position="249"/>
        <end position="260"/>
    </location>
</feature>
<evidence type="ECO:0000256" key="3">
    <source>
        <dbReference type="ARBA" id="ARBA00023242"/>
    </source>
</evidence>
<feature type="compositionally biased region" description="Gly residues" evidence="4">
    <location>
        <begin position="552"/>
        <end position="564"/>
    </location>
</feature>
<evidence type="ECO:0000256" key="2">
    <source>
        <dbReference type="ARBA" id="ARBA00022553"/>
    </source>
</evidence>
<feature type="region of interest" description="Disordered" evidence="4">
    <location>
        <begin position="1"/>
        <end position="82"/>
    </location>
</feature>
<keyword evidence="3" id="KW-0539">Nucleus</keyword>
<dbReference type="GO" id="GO:0016514">
    <property type="term" value="C:SWI/SNF complex"/>
    <property type="evidence" value="ECO:0007669"/>
    <property type="project" value="InterPro"/>
</dbReference>
<dbReference type="GO" id="GO:0045893">
    <property type="term" value="P:positive regulation of DNA-templated transcription"/>
    <property type="evidence" value="ECO:0007669"/>
    <property type="project" value="TreeGrafter"/>
</dbReference>
<dbReference type="InterPro" id="IPR001606">
    <property type="entry name" value="ARID_dom"/>
</dbReference>
<dbReference type="GO" id="GO:0005654">
    <property type="term" value="C:nucleoplasm"/>
    <property type="evidence" value="ECO:0007669"/>
    <property type="project" value="TreeGrafter"/>
</dbReference>
<dbReference type="OrthoDB" id="8709537at2759"/>
<feature type="compositionally biased region" description="Low complexity" evidence="4">
    <location>
        <begin position="677"/>
        <end position="695"/>
    </location>
</feature>
<dbReference type="Proteomes" id="UP000186922">
    <property type="component" value="Unassembled WGS sequence"/>
</dbReference>
<feature type="compositionally biased region" description="Polar residues" evidence="4">
    <location>
        <begin position="343"/>
        <end position="353"/>
    </location>
</feature>
<feature type="compositionally biased region" description="Low complexity" evidence="4">
    <location>
        <begin position="58"/>
        <end position="82"/>
    </location>
</feature>
<dbReference type="InterPro" id="IPR036431">
    <property type="entry name" value="ARID_dom_sf"/>
</dbReference>
<dbReference type="Pfam" id="PF12031">
    <property type="entry name" value="BAF250_C"/>
    <property type="match status" value="1"/>
</dbReference>
<dbReference type="InterPro" id="IPR021906">
    <property type="entry name" value="BAF250/Osa"/>
</dbReference>
<dbReference type="STRING" id="947166.A0A1D1VHP4"/>
<feature type="compositionally biased region" description="Low complexity" evidence="4">
    <location>
        <begin position="784"/>
        <end position="797"/>
    </location>
</feature>
<feature type="region of interest" description="Disordered" evidence="4">
    <location>
        <begin position="1052"/>
        <end position="1077"/>
    </location>
</feature>
<feature type="region of interest" description="Disordered" evidence="4">
    <location>
        <begin position="958"/>
        <end position="978"/>
    </location>
</feature>